<dbReference type="Proteomes" id="UP000607653">
    <property type="component" value="Unassembled WGS sequence"/>
</dbReference>
<protein>
    <submittedName>
        <fullName evidence="1">Uncharacterized protein</fullName>
    </submittedName>
</protein>
<name>A0A822YVV9_NELNU</name>
<accession>A0A822YVV9</accession>
<dbReference type="GO" id="GO:0005096">
    <property type="term" value="F:GTPase activator activity"/>
    <property type="evidence" value="ECO:0007669"/>
    <property type="project" value="InterPro"/>
</dbReference>
<reference evidence="1 2" key="1">
    <citation type="journal article" date="2020" name="Mol. Biol. Evol.">
        <title>Distinct Expression and Methylation Patterns for Genes with Different Fates following a Single Whole-Genome Duplication in Flowering Plants.</title>
        <authorList>
            <person name="Shi T."/>
            <person name="Rahmani R.S."/>
            <person name="Gugger P.F."/>
            <person name="Wang M."/>
            <person name="Li H."/>
            <person name="Zhang Y."/>
            <person name="Li Z."/>
            <person name="Wang Q."/>
            <person name="Van de Peer Y."/>
            <person name="Marchal K."/>
            <person name="Chen J."/>
        </authorList>
    </citation>
    <scope>NUCLEOTIDE SEQUENCE [LARGE SCALE GENOMIC DNA]</scope>
    <source>
        <tissue evidence="1">Leaf</tissue>
    </source>
</reference>
<comment type="caution">
    <text evidence="1">The sequence shown here is derived from an EMBL/GenBank/DDBJ whole genome shotgun (WGS) entry which is preliminary data.</text>
</comment>
<dbReference type="InterPro" id="IPR045203">
    <property type="entry name" value="RanGAP1/2"/>
</dbReference>
<keyword evidence="2" id="KW-1185">Reference proteome</keyword>
<evidence type="ECO:0000313" key="2">
    <source>
        <dbReference type="Proteomes" id="UP000607653"/>
    </source>
</evidence>
<proteinExistence type="predicted"/>
<evidence type="ECO:0000313" key="1">
    <source>
        <dbReference type="EMBL" id="DAD36677.1"/>
    </source>
</evidence>
<sequence>MSLAQAVVNKPEFKLLNTNGSCISDEGIDEVKDIFKKSPDGLGPLMRRWEGEKAMTRKRSDGKWGIELEPKLNTTWSQQGGIADYEDLIWALTCGRV</sequence>
<dbReference type="AlphaFoldDB" id="A0A822YVV9"/>
<dbReference type="EMBL" id="DUZY01000004">
    <property type="protein sequence ID" value="DAD36677.1"/>
    <property type="molecule type" value="Genomic_DNA"/>
</dbReference>
<organism evidence="1 2">
    <name type="scientific">Nelumbo nucifera</name>
    <name type="common">Sacred lotus</name>
    <dbReference type="NCBI Taxonomy" id="4432"/>
    <lineage>
        <taxon>Eukaryota</taxon>
        <taxon>Viridiplantae</taxon>
        <taxon>Streptophyta</taxon>
        <taxon>Embryophyta</taxon>
        <taxon>Tracheophyta</taxon>
        <taxon>Spermatophyta</taxon>
        <taxon>Magnoliopsida</taxon>
        <taxon>Proteales</taxon>
        <taxon>Nelumbonaceae</taxon>
        <taxon>Nelumbo</taxon>
    </lineage>
</organism>
<gene>
    <name evidence="1" type="ORF">HUJ06_007318</name>
</gene>
<dbReference type="PANTHER" id="PTHR46761">
    <property type="entry name" value="RAN GTPASE-ACTIVATING PROTEIN 1"/>
    <property type="match status" value="1"/>
</dbReference>
<dbReference type="PANTHER" id="PTHR46761:SF2">
    <property type="entry name" value="RAN GTPASE-ACTIVATING PROTEIN 1"/>
    <property type="match status" value="1"/>
</dbReference>